<evidence type="ECO:0000313" key="6">
    <source>
        <dbReference type="Proteomes" id="UP001549257"/>
    </source>
</evidence>
<comment type="caution">
    <text evidence="5">The sequence shown here is derived from an EMBL/GenBank/DDBJ whole genome shotgun (WGS) entry which is preliminary data.</text>
</comment>
<accession>A0ABV2QIP5</accession>
<dbReference type="PANTHER" id="PTHR42732:SF3">
    <property type="entry name" value="HYDROLASE"/>
    <property type="match status" value="1"/>
</dbReference>
<proteinExistence type="predicted"/>
<dbReference type="Pfam" id="PF02836">
    <property type="entry name" value="Glyco_hydro_2_C"/>
    <property type="match status" value="1"/>
</dbReference>
<dbReference type="Gene3D" id="3.20.20.80">
    <property type="entry name" value="Glycosidases"/>
    <property type="match status" value="1"/>
</dbReference>
<evidence type="ECO:0000259" key="4">
    <source>
        <dbReference type="Pfam" id="PF22666"/>
    </source>
</evidence>
<gene>
    <name evidence="5" type="ORF">ABIE21_000404</name>
</gene>
<dbReference type="Pfam" id="PF22666">
    <property type="entry name" value="Glyco_hydro_2_N2"/>
    <property type="match status" value="1"/>
</dbReference>
<evidence type="ECO:0000313" key="5">
    <source>
        <dbReference type="EMBL" id="MET4580914.1"/>
    </source>
</evidence>
<sequence>MDTDALETTASPVRASRQDGSYPRPQLVRPSWTDLGGEWDLRFDDDDDGLRAKWFAPATAITFDRTITVPYPPESPASGIGDTGFHPVVWYRRSITRPTTEGGHTLLHFGAVDYRCSVWLGGTLLGHHEGGHTPFSFDVTDAFDGEGEHSLVVRAEDDPLDVAQPRGKQDWELDPHVIWYHRTTGIWQPVWLETVPPLYVDHLAFAPDVTTGSVVVTVELNRRPDDHTLLDVELSFEGEPLATHRIAVHSHRVDVTVVVPRQINGQNYEELLWSDRTPRLIDVRLDLTGRTGVDSSDTVFSYFGLRSATVDRGRFLLNDRPVFLRSVLSQGYWPQSHLAAPSGDALRAEVQLIKDLGFNAARVHQKIEDPRFLYWADRLGLLLWEEMPSAYEFSTTAARRVVAEWSDVIRRDSSHPSIVTWVPLNESWGVQHIAHDATVREYARSLFHLTKSLDPTRPVVSNDGWEHLDSDIWSIHDYEPSGDVVAARYADRASVAALFDGVGPAGRRLRLGDEPDRGQPVMLTEFGGVKFAPNSDVDNAWGYSTASSADDFAARLGSLLDAVRASEVLAGYCYTQLTDTGQETNGLVTADRIPKLPVERLRAIMTGGAGAAEAV</sequence>
<dbReference type="RefSeq" id="WP_354023121.1">
    <property type="nucleotide sequence ID" value="NZ_JBEPSJ010000001.1"/>
</dbReference>
<dbReference type="InterPro" id="IPR054593">
    <property type="entry name" value="Beta-mannosidase-like_N2"/>
</dbReference>
<evidence type="ECO:0000259" key="3">
    <source>
        <dbReference type="Pfam" id="PF02836"/>
    </source>
</evidence>
<dbReference type="InterPro" id="IPR017853">
    <property type="entry name" value="GH"/>
</dbReference>
<reference evidence="5 6" key="1">
    <citation type="submission" date="2024-06" db="EMBL/GenBank/DDBJ databases">
        <title>Sorghum-associated microbial communities from plants grown in Nebraska, USA.</title>
        <authorList>
            <person name="Schachtman D."/>
        </authorList>
    </citation>
    <scope>NUCLEOTIDE SEQUENCE [LARGE SCALE GENOMIC DNA]</scope>
    <source>
        <strain evidence="5 6">2857</strain>
    </source>
</reference>
<dbReference type="PANTHER" id="PTHR42732">
    <property type="entry name" value="BETA-GALACTOSIDASE"/>
    <property type="match status" value="1"/>
</dbReference>
<dbReference type="SUPFAM" id="SSF51445">
    <property type="entry name" value="(Trans)glycosidases"/>
    <property type="match status" value="1"/>
</dbReference>
<protein>
    <submittedName>
        <fullName evidence="5">Beta-galactosidase/beta-glucuronidase</fullName>
    </submittedName>
</protein>
<evidence type="ECO:0000256" key="1">
    <source>
        <dbReference type="ARBA" id="ARBA00022801"/>
    </source>
</evidence>
<dbReference type="EMBL" id="JBEPSJ010000001">
    <property type="protein sequence ID" value="MET4580914.1"/>
    <property type="molecule type" value="Genomic_DNA"/>
</dbReference>
<keyword evidence="1" id="KW-0378">Hydrolase</keyword>
<dbReference type="SUPFAM" id="SSF49785">
    <property type="entry name" value="Galactose-binding domain-like"/>
    <property type="match status" value="1"/>
</dbReference>
<dbReference type="InterPro" id="IPR008979">
    <property type="entry name" value="Galactose-bd-like_sf"/>
</dbReference>
<feature type="region of interest" description="Disordered" evidence="2">
    <location>
        <begin position="1"/>
        <end position="27"/>
    </location>
</feature>
<name>A0ABV2QIP5_9MICO</name>
<feature type="domain" description="Glycoside hydrolase family 2 catalytic" evidence="3">
    <location>
        <begin position="310"/>
        <end position="463"/>
    </location>
</feature>
<feature type="compositionally biased region" description="Polar residues" evidence="2">
    <location>
        <begin position="1"/>
        <end position="11"/>
    </location>
</feature>
<dbReference type="Gene3D" id="2.60.120.260">
    <property type="entry name" value="Galactose-binding domain-like"/>
    <property type="match status" value="1"/>
</dbReference>
<dbReference type="InterPro" id="IPR006103">
    <property type="entry name" value="Glyco_hydro_2_cat"/>
</dbReference>
<feature type="domain" description="Beta-mannosidase-like galactose-binding" evidence="4">
    <location>
        <begin position="90"/>
        <end position="164"/>
    </location>
</feature>
<keyword evidence="6" id="KW-1185">Reference proteome</keyword>
<organism evidence="5 6">
    <name type="scientific">Conyzicola nivalis</name>
    <dbReference type="NCBI Taxonomy" id="1477021"/>
    <lineage>
        <taxon>Bacteria</taxon>
        <taxon>Bacillati</taxon>
        <taxon>Actinomycetota</taxon>
        <taxon>Actinomycetes</taxon>
        <taxon>Micrococcales</taxon>
        <taxon>Microbacteriaceae</taxon>
        <taxon>Conyzicola</taxon>
    </lineage>
</organism>
<dbReference type="Proteomes" id="UP001549257">
    <property type="component" value="Unassembled WGS sequence"/>
</dbReference>
<evidence type="ECO:0000256" key="2">
    <source>
        <dbReference type="SAM" id="MobiDB-lite"/>
    </source>
</evidence>
<dbReference type="InterPro" id="IPR051913">
    <property type="entry name" value="GH2_Domain-Containing"/>
</dbReference>